<name>A0A401H546_9APHY</name>
<comment type="caution">
    <text evidence="3">The sequence shown here is derived from an EMBL/GenBank/DDBJ whole genome shotgun (WGS) entry which is preliminary data.</text>
</comment>
<evidence type="ECO:0000313" key="4">
    <source>
        <dbReference type="Proteomes" id="UP000287166"/>
    </source>
</evidence>
<dbReference type="InParanoid" id="A0A401H546"/>
<dbReference type="PANTHER" id="PTHR35204">
    <property type="entry name" value="YALI0A21131P"/>
    <property type="match status" value="1"/>
</dbReference>
<dbReference type="InterPro" id="IPR038921">
    <property type="entry name" value="YOR389W-like"/>
</dbReference>
<feature type="compositionally biased region" description="Pro residues" evidence="1">
    <location>
        <begin position="207"/>
        <end position="225"/>
    </location>
</feature>
<feature type="signal peptide" evidence="2">
    <location>
        <begin position="1"/>
        <end position="23"/>
    </location>
</feature>
<dbReference type="Proteomes" id="UP000287166">
    <property type="component" value="Unassembled WGS sequence"/>
</dbReference>
<dbReference type="GeneID" id="38786474"/>
<organism evidence="3 4">
    <name type="scientific">Sparassis crispa</name>
    <dbReference type="NCBI Taxonomy" id="139825"/>
    <lineage>
        <taxon>Eukaryota</taxon>
        <taxon>Fungi</taxon>
        <taxon>Dikarya</taxon>
        <taxon>Basidiomycota</taxon>
        <taxon>Agaricomycotina</taxon>
        <taxon>Agaricomycetes</taxon>
        <taxon>Polyporales</taxon>
        <taxon>Sparassidaceae</taxon>
        <taxon>Sparassis</taxon>
    </lineage>
</organism>
<gene>
    <name evidence="3" type="ORF">SCP_1602190</name>
</gene>
<dbReference type="STRING" id="139825.A0A401H546"/>
<dbReference type="EMBL" id="BFAD01000016">
    <property type="protein sequence ID" value="GBE89557.1"/>
    <property type="molecule type" value="Genomic_DNA"/>
</dbReference>
<keyword evidence="4" id="KW-1185">Reference proteome</keyword>
<reference evidence="3 4" key="1">
    <citation type="journal article" date="2018" name="Sci. Rep.">
        <title>Genome sequence of the cauliflower mushroom Sparassis crispa (Hanabiratake) and its association with beneficial usage.</title>
        <authorList>
            <person name="Kiyama R."/>
            <person name="Furutani Y."/>
            <person name="Kawaguchi K."/>
            <person name="Nakanishi T."/>
        </authorList>
    </citation>
    <scope>NUCLEOTIDE SEQUENCE [LARGE SCALE GENOMIC DNA]</scope>
</reference>
<sequence>MLIPFIIALVLPVCVLTTQHALSVPGPVDNSTAPFIFNSLASLLAQWPNTYHANGHTIITGVLEPFTLLYHARKDANLPPSPEWFAFDAEMSYGIMAGRGGQTYMLTYRNIRPMKIVYFDGMSASLSGTGWLDTQEVLIAGKGQNGEPDSIVWWDEYTRADKLCKWAIPRGVEGIVRMNAGFEVLWCDFNSPAIQLVSHLNITPPGTPPSTPWVPPAPAPGPGPDRPGREPGTGRGGPGSDRRRPGGPWGQLPPLSLSASNEWLRAANHRSVFPQPHVSLDYSTFVTFYHPRLHSLVPSRVGQHMRQHRIWPNVSEADAHSVIHELDEVLRRPGWRNGWPFGTGMDWAALARDIVEEWADRIDQLHEFLGNTTAEMDGGHWQTSNTTQALATVRRLAYSPLNPYMDTGSAPNVSAWTLFFEMKLSPSSLLFPHRPLPYRVNTTALQRCTYSSTGFLHYNPHLRMTSQEELLLISIETIQERLCTDFGTLFVESMGADDKLELEEAQVFLQNWETRIAALMDWLDWTEWMRCEEVCPRDSVCTMPLWPVVRWGNWPRGNSTNEDDPSSWKPQCVSLVPMERWPGPGRRDTWDDLYR</sequence>
<dbReference type="OrthoDB" id="10261782at2759"/>
<evidence type="ECO:0000256" key="1">
    <source>
        <dbReference type="SAM" id="MobiDB-lite"/>
    </source>
</evidence>
<evidence type="ECO:0000313" key="3">
    <source>
        <dbReference type="EMBL" id="GBE89557.1"/>
    </source>
</evidence>
<feature type="chain" id="PRO_5019341307" evidence="2">
    <location>
        <begin position="24"/>
        <end position="595"/>
    </location>
</feature>
<dbReference type="PANTHER" id="PTHR35204:SF1">
    <property type="entry name" value="ENTEROTOXIN"/>
    <property type="match status" value="1"/>
</dbReference>
<feature type="region of interest" description="Disordered" evidence="1">
    <location>
        <begin position="207"/>
        <end position="252"/>
    </location>
</feature>
<protein>
    <submittedName>
        <fullName evidence="3">Uncharacterized protein</fullName>
    </submittedName>
</protein>
<evidence type="ECO:0000256" key="2">
    <source>
        <dbReference type="SAM" id="SignalP"/>
    </source>
</evidence>
<accession>A0A401H546</accession>
<keyword evidence="2" id="KW-0732">Signal</keyword>
<dbReference type="RefSeq" id="XP_027620470.1">
    <property type="nucleotide sequence ID" value="XM_027764669.1"/>
</dbReference>
<proteinExistence type="predicted"/>
<dbReference type="AlphaFoldDB" id="A0A401H546"/>